<dbReference type="InterPro" id="IPR013538">
    <property type="entry name" value="ASHA1/2-like_C"/>
</dbReference>
<sequence length="176" mass="18937">MAELDLPEHPVNATLVDTGPHCMLTLERAMTHSAADLWATLTERDAVGRWAPFSPDRDLDSKGAVSLRQSDDLEANANLGKVLTAAVQRMLAIEWAGDRIEVELAPTADETIVQLNHIFTDESLAPSLAAGWHICLQALDAVAGGARIPLVVGDAAHAAGWDALYDEYARLLGFED</sequence>
<comment type="similarity">
    <text evidence="1">Belongs to the AHA1 family.</text>
</comment>
<dbReference type="SUPFAM" id="SSF55961">
    <property type="entry name" value="Bet v1-like"/>
    <property type="match status" value="1"/>
</dbReference>
<dbReference type="Proteomes" id="UP000221369">
    <property type="component" value="Unassembled WGS sequence"/>
</dbReference>
<accession>A0A2A9DVD0</accession>
<feature type="domain" description="Activator of Hsp90 ATPase homologue 1/2-like C-terminal" evidence="2">
    <location>
        <begin position="33"/>
        <end position="143"/>
    </location>
</feature>
<keyword evidence="4" id="KW-1185">Reference proteome</keyword>
<name>A0A2A9DVD0_9MICO</name>
<dbReference type="RefSeq" id="WP_098406781.1">
    <property type="nucleotide sequence ID" value="NZ_PDJE01000001.1"/>
</dbReference>
<dbReference type="EMBL" id="PDJE01000001">
    <property type="protein sequence ID" value="PFG30301.1"/>
    <property type="molecule type" value="Genomic_DNA"/>
</dbReference>
<protein>
    <submittedName>
        <fullName evidence="3">Activator of Hsp90 ATPase-like protein</fullName>
    </submittedName>
</protein>
<comment type="caution">
    <text evidence="3">The sequence shown here is derived from an EMBL/GenBank/DDBJ whole genome shotgun (WGS) entry which is preliminary data.</text>
</comment>
<organism evidence="3 4">
    <name type="scientific">Paramicrobacterium agarici</name>
    <dbReference type="NCBI Taxonomy" id="630514"/>
    <lineage>
        <taxon>Bacteria</taxon>
        <taxon>Bacillati</taxon>
        <taxon>Actinomycetota</taxon>
        <taxon>Actinomycetes</taxon>
        <taxon>Micrococcales</taxon>
        <taxon>Microbacteriaceae</taxon>
        <taxon>Paramicrobacterium</taxon>
    </lineage>
</organism>
<dbReference type="AlphaFoldDB" id="A0A2A9DVD0"/>
<proteinExistence type="inferred from homology"/>
<evidence type="ECO:0000313" key="4">
    <source>
        <dbReference type="Proteomes" id="UP000221369"/>
    </source>
</evidence>
<evidence type="ECO:0000313" key="3">
    <source>
        <dbReference type="EMBL" id="PFG30301.1"/>
    </source>
</evidence>
<reference evidence="3 4" key="1">
    <citation type="submission" date="2017-10" db="EMBL/GenBank/DDBJ databases">
        <title>Sequencing the genomes of 1000 actinobacteria strains.</title>
        <authorList>
            <person name="Klenk H.-P."/>
        </authorList>
    </citation>
    <scope>NUCLEOTIDE SEQUENCE [LARGE SCALE GENOMIC DNA]</scope>
    <source>
        <strain evidence="3 4">DSM 21798</strain>
    </source>
</reference>
<dbReference type="InterPro" id="IPR023393">
    <property type="entry name" value="START-like_dom_sf"/>
</dbReference>
<dbReference type="Gene3D" id="3.30.530.20">
    <property type="match status" value="1"/>
</dbReference>
<evidence type="ECO:0000259" key="2">
    <source>
        <dbReference type="Pfam" id="PF08327"/>
    </source>
</evidence>
<evidence type="ECO:0000256" key="1">
    <source>
        <dbReference type="ARBA" id="ARBA00006817"/>
    </source>
</evidence>
<gene>
    <name evidence="3" type="ORF">ATJ78_1230</name>
</gene>
<dbReference type="Pfam" id="PF08327">
    <property type="entry name" value="AHSA1"/>
    <property type="match status" value="1"/>
</dbReference>